<protein>
    <submittedName>
        <fullName evidence="1">Uncharacterized protein</fullName>
    </submittedName>
</protein>
<reference evidence="1 2" key="1">
    <citation type="journal article" date="2017" name="Gene Rep">
        <title>The ribosomal RNA operon (rrn) of Campylobacter concisus supports molecular typing to genomospecies level.</title>
        <authorList>
            <person name="Huq M."/>
            <person name="Van T.T.H."/>
            <person name="Gurtler V."/>
            <person name="Elshagmani E."/>
            <person name="Allemailem K.S."/>
            <person name="Smooker P.M."/>
            <person name="Istivan T.S."/>
        </authorList>
    </citation>
    <scope>NUCLEOTIDE SEQUENCE [LARGE SCALE GENOMIC DNA]</scope>
    <source>
        <strain evidence="1 2">RCH 26</strain>
    </source>
</reference>
<comment type="caution">
    <text evidence="1">The sequence shown here is derived from an EMBL/GenBank/DDBJ whole genome shotgun (WGS) entry which is preliminary data.</text>
</comment>
<dbReference type="GO" id="GO:0003677">
    <property type="term" value="F:DNA binding"/>
    <property type="evidence" value="ECO:0007669"/>
    <property type="project" value="InterPro"/>
</dbReference>
<dbReference type="AlphaFoldDB" id="A0A1X0U251"/>
<dbReference type="Gene3D" id="1.10.260.40">
    <property type="entry name" value="lambda repressor-like DNA-binding domains"/>
    <property type="match status" value="1"/>
</dbReference>
<accession>A0A1X0U251</accession>
<dbReference type="Proteomes" id="UP000192671">
    <property type="component" value="Unassembled WGS sequence"/>
</dbReference>
<organism evidence="1 2">
    <name type="scientific">Campylobacter concisus</name>
    <dbReference type="NCBI Taxonomy" id="199"/>
    <lineage>
        <taxon>Bacteria</taxon>
        <taxon>Pseudomonadati</taxon>
        <taxon>Campylobacterota</taxon>
        <taxon>Epsilonproteobacteria</taxon>
        <taxon>Campylobacterales</taxon>
        <taxon>Campylobacteraceae</taxon>
        <taxon>Campylobacter</taxon>
    </lineage>
</organism>
<gene>
    <name evidence="1" type="ORF">A3835_07790</name>
</gene>
<dbReference type="InterPro" id="IPR010982">
    <property type="entry name" value="Lambda_DNA-bd_dom_sf"/>
</dbReference>
<proteinExistence type="predicted"/>
<sequence length="86" mass="10202">MDKKQHQTLDIVAITQRIDAARRLLDYGKNDFAKQVLNVTRVAYWNVIKENRPPLSWIILLADKYDFSIQWLFFGEGEIFTKKDRS</sequence>
<name>A0A1X0U251_9BACT</name>
<evidence type="ECO:0000313" key="2">
    <source>
        <dbReference type="Proteomes" id="UP000192671"/>
    </source>
</evidence>
<dbReference type="EMBL" id="LVWL01000020">
    <property type="protein sequence ID" value="ORI07446.1"/>
    <property type="molecule type" value="Genomic_DNA"/>
</dbReference>
<evidence type="ECO:0000313" key="1">
    <source>
        <dbReference type="EMBL" id="ORI07446.1"/>
    </source>
</evidence>
<dbReference type="SUPFAM" id="SSF47413">
    <property type="entry name" value="lambda repressor-like DNA-binding domains"/>
    <property type="match status" value="1"/>
</dbReference>